<proteinExistence type="predicted"/>
<dbReference type="Proteomes" id="UP000430146">
    <property type="component" value="Unassembled WGS sequence"/>
</dbReference>
<keyword evidence="2" id="KW-1185">Reference proteome</keyword>
<dbReference type="OrthoDB" id="4743133at2"/>
<name>A0A5S9RA95_MYCVN</name>
<sequence length="87" mass="9987">MTTSRYPALDDSRSFATAELDRMVLEEHEAIEPHVDELDSYCSMPIRLTHDAAGLHMELGPYDLDARDVARLRAAINAYDRHERCLR</sequence>
<gene>
    <name evidence="1" type="ORF">AELLOGFF_06454</name>
</gene>
<dbReference type="RefSeq" id="WP_159235030.1">
    <property type="nucleotide sequence ID" value="NZ_CACSIP010000060.1"/>
</dbReference>
<dbReference type="EMBL" id="CACSIP010000060">
    <property type="protein sequence ID" value="CAA0136115.1"/>
    <property type="molecule type" value="Genomic_DNA"/>
</dbReference>
<reference evidence="1 2" key="1">
    <citation type="submission" date="2019-11" db="EMBL/GenBank/DDBJ databases">
        <authorList>
            <person name="Holert J."/>
        </authorList>
    </citation>
    <scope>NUCLEOTIDE SEQUENCE [LARGE SCALE GENOMIC DNA]</scope>
    <source>
        <strain evidence="1">BC8_1</strain>
    </source>
</reference>
<dbReference type="AlphaFoldDB" id="A0A5S9RA95"/>
<evidence type="ECO:0000313" key="1">
    <source>
        <dbReference type="EMBL" id="CAA0136115.1"/>
    </source>
</evidence>
<organism evidence="1 2">
    <name type="scientific">Mycolicibacterium vanbaalenii</name>
    <name type="common">Mycobacterium vanbaalenii</name>
    <dbReference type="NCBI Taxonomy" id="110539"/>
    <lineage>
        <taxon>Bacteria</taxon>
        <taxon>Bacillati</taxon>
        <taxon>Actinomycetota</taxon>
        <taxon>Actinomycetes</taxon>
        <taxon>Mycobacteriales</taxon>
        <taxon>Mycobacteriaceae</taxon>
        <taxon>Mycolicibacterium</taxon>
    </lineage>
</organism>
<protein>
    <submittedName>
        <fullName evidence="1">Uncharacterized protein</fullName>
    </submittedName>
</protein>
<evidence type="ECO:0000313" key="2">
    <source>
        <dbReference type="Proteomes" id="UP000430146"/>
    </source>
</evidence>
<accession>A0A5S9RA95</accession>